<keyword evidence="3 6" id="KW-0732">Signal</keyword>
<keyword evidence="8" id="KW-1185">Reference proteome</keyword>
<comment type="caution">
    <text evidence="7">The sequence shown here is derived from an EMBL/GenBank/DDBJ whole genome shotgun (WGS) entry which is preliminary data.</text>
</comment>
<evidence type="ECO:0000256" key="4">
    <source>
        <dbReference type="ARBA" id="ARBA00022989"/>
    </source>
</evidence>
<accession>A0A8S1DLR4</accession>
<evidence type="ECO:0000256" key="1">
    <source>
        <dbReference type="ARBA" id="ARBA00004479"/>
    </source>
</evidence>
<dbReference type="AlphaFoldDB" id="A0A8S1DLR4"/>
<gene>
    <name evidence="7" type="ORF">CLODIP_2_CD11944</name>
</gene>
<reference evidence="7 8" key="1">
    <citation type="submission" date="2020-04" db="EMBL/GenBank/DDBJ databases">
        <authorList>
            <person name="Alioto T."/>
            <person name="Alioto T."/>
            <person name="Gomez Garrido J."/>
        </authorList>
    </citation>
    <scope>NUCLEOTIDE SEQUENCE [LARGE SCALE GENOMIC DNA]</scope>
</reference>
<comment type="subcellular location">
    <subcellularLocation>
        <location evidence="1">Membrane</location>
        <topology evidence="1">Single-pass type I membrane protein</topology>
    </subcellularLocation>
</comment>
<sequence length="399" mass="45816">MEATRLFLIFAGLISRTTAWINDEPETTDTEMVLWSTNSEIRARFIESNINMAKQLWVDLQNDTNVVSMRSQNLTRDEMIPVDLTFNFKFFNHDFRRVGLLASGVISSYSSHDNKEEPDWRIVPLLHEYAVGTVTYLDTGNSLIVQWLNYALVHMPEMLFFQATIFENGTIEFVYREVPTRFGLKMNSKDSYEGLIGVIHFYTKLKFHNGLAHYCSLNFNLDKGIHVGSIITIEPMPLCTFHMDCSSCINSSVLTKTNASFQCHWCPELMACSSKNDFLSDVWKHSKCVPDEVVRHPDQCGADLKPIIEDKAGGFSSSFGLSYIYSFSFILVISTTVLLCIIHRYFNRYNLGIVGLLRSFYHRYMLRTCDDALQENVLHDLGDVLLIQKSDMEEEESEI</sequence>
<dbReference type="EMBL" id="CADEPI010000224">
    <property type="protein sequence ID" value="CAB3381100.1"/>
    <property type="molecule type" value="Genomic_DNA"/>
</dbReference>
<dbReference type="PANTHER" id="PTHR13055:SF12">
    <property type="entry name" value="LD40707P"/>
    <property type="match status" value="1"/>
</dbReference>
<evidence type="ECO:0000256" key="3">
    <source>
        <dbReference type="ARBA" id="ARBA00022729"/>
    </source>
</evidence>
<evidence type="ECO:0000313" key="8">
    <source>
        <dbReference type="Proteomes" id="UP000494165"/>
    </source>
</evidence>
<dbReference type="GO" id="GO:0016020">
    <property type="term" value="C:membrane"/>
    <property type="evidence" value="ECO:0007669"/>
    <property type="project" value="UniProtKB-SubCell"/>
</dbReference>
<feature type="chain" id="PRO_5035894189" description="PSI domain-containing protein" evidence="6">
    <location>
        <begin position="20"/>
        <end position="399"/>
    </location>
</feature>
<evidence type="ECO:0008006" key="9">
    <source>
        <dbReference type="Google" id="ProtNLM"/>
    </source>
</evidence>
<evidence type="ECO:0000256" key="5">
    <source>
        <dbReference type="SAM" id="Phobius"/>
    </source>
</evidence>
<name>A0A8S1DLR4_9INSE</name>
<keyword evidence="4 5" id="KW-1133">Transmembrane helix</keyword>
<evidence type="ECO:0000256" key="2">
    <source>
        <dbReference type="ARBA" id="ARBA00022692"/>
    </source>
</evidence>
<dbReference type="OrthoDB" id="7399873at2759"/>
<protein>
    <recommendedName>
        <fullName evidence="9">PSI domain-containing protein</fullName>
    </recommendedName>
</protein>
<keyword evidence="2 5" id="KW-0812">Transmembrane</keyword>
<evidence type="ECO:0000313" key="7">
    <source>
        <dbReference type="EMBL" id="CAB3381100.1"/>
    </source>
</evidence>
<evidence type="ECO:0000256" key="6">
    <source>
        <dbReference type="SAM" id="SignalP"/>
    </source>
</evidence>
<organism evidence="7 8">
    <name type="scientific">Cloeon dipterum</name>
    <dbReference type="NCBI Taxonomy" id="197152"/>
    <lineage>
        <taxon>Eukaryota</taxon>
        <taxon>Metazoa</taxon>
        <taxon>Ecdysozoa</taxon>
        <taxon>Arthropoda</taxon>
        <taxon>Hexapoda</taxon>
        <taxon>Insecta</taxon>
        <taxon>Pterygota</taxon>
        <taxon>Palaeoptera</taxon>
        <taxon>Ephemeroptera</taxon>
        <taxon>Pisciforma</taxon>
        <taxon>Baetidae</taxon>
        <taxon>Cloeon</taxon>
    </lineage>
</organism>
<feature type="transmembrane region" description="Helical" evidence="5">
    <location>
        <begin position="323"/>
        <end position="342"/>
    </location>
</feature>
<proteinExistence type="predicted"/>
<dbReference type="PANTHER" id="PTHR13055">
    <property type="entry name" value="TUMOR ENDOTHELIAL MARKER 7 RELATED"/>
    <property type="match status" value="1"/>
</dbReference>
<feature type="signal peptide" evidence="6">
    <location>
        <begin position="1"/>
        <end position="19"/>
    </location>
</feature>
<dbReference type="Proteomes" id="UP000494165">
    <property type="component" value="Unassembled WGS sequence"/>
</dbReference>
<keyword evidence="5" id="KW-0472">Membrane</keyword>
<dbReference type="InterPro" id="IPR031152">
    <property type="entry name" value="PLXDC"/>
</dbReference>